<comment type="caution">
    <text evidence="3">The sequence shown here is derived from an EMBL/GenBank/DDBJ whole genome shotgun (WGS) entry which is preliminary data.</text>
</comment>
<dbReference type="RefSeq" id="WP_204940914.1">
    <property type="nucleotide sequence ID" value="NZ_JAFBBP010000001.1"/>
</dbReference>
<evidence type="ECO:0000256" key="2">
    <source>
        <dbReference type="ARBA" id="ARBA00023002"/>
    </source>
</evidence>
<proteinExistence type="inferred from homology"/>
<dbReference type="Pfam" id="PF13561">
    <property type="entry name" value="adh_short_C2"/>
    <property type="match status" value="1"/>
</dbReference>
<dbReference type="GO" id="GO:0004316">
    <property type="term" value="F:3-oxoacyl-[acyl-carrier-protein] reductase (NADPH) activity"/>
    <property type="evidence" value="ECO:0007669"/>
    <property type="project" value="UniProtKB-EC"/>
</dbReference>
<keyword evidence="4" id="KW-1185">Reference proteome</keyword>
<evidence type="ECO:0000256" key="1">
    <source>
        <dbReference type="ARBA" id="ARBA00006484"/>
    </source>
</evidence>
<dbReference type="Proteomes" id="UP000764837">
    <property type="component" value="Unassembled WGS sequence"/>
</dbReference>
<evidence type="ECO:0000313" key="4">
    <source>
        <dbReference type="Proteomes" id="UP000764837"/>
    </source>
</evidence>
<dbReference type="InterPro" id="IPR036291">
    <property type="entry name" value="NAD(P)-bd_dom_sf"/>
</dbReference>
<dbReference type="PANTHER" id="PTHR43639">
    <property type="entry name" value="OXIDOREDUCTASE, SHORT-CHAIN DEHYDROGENASE/REDUCTASE FAMILY (AFU_ORTHOLOGUE AFUA_5G02870)"/>
    <property type="match status" value="1"/>
</dbReference>
<organism evidence="3 4">
    <name type="scientific">Micromonospora luteifusca</name>
    <dbReference type="NCBI Taxonomy" id="709860"/>
    <lineage>
        <taxon>Bacteria</taxon>
        <taxon>Bacillati</taxon>
        <taxon>Actinomycetota</taxon>
        <taxon>Actinomycetes</taxon>
        <taxon>Micromonosporales</taxon>
        <taxon>Micromonosporaceae</taxon>
        <taxon>Micromonospora</taxon>
    </lineage>
</organism>
<reference evidence="3 4" key="1">
    <citation type="submission" date="2021-01" db="EMBL/GenBank/DDBJ databases">
        <title>Sequencing the genomes of 1000 actinobacteria strains.</title>
        <authorList>
            <person name="Klenk H.-P."/>
        </authorList>
    </citation>
    <scope>NUCLEOTIDE SEQUENCE [LARGE SCALE GENOMIC DNA]</scope>
    <source>
        <strain evidence="3 4">DSM 100204</strain>
    </source>
</reference>
<dbReference type="EC" id="1.1.1.100" evidence="3"/>
<dbReference type="PRINTS" id="PR00081">
    <property type="entry name" value="GDHRDH"/>
</dbReference>
<sequence length="249" mass="25926">MTTLTGKTALVTGGSRGIGRAIATRLGRDGARVAVHYGSNEAAATQTVAAIEAAGGNAFTVHAEFGVDGDAETLWANFDANADSLDILVNNAGILGDQAEIQDVGRATFARLIAVNTTAPFFVTQHGLRRLRDGGRIINISTMLTHGSSMSRSISYAMSKSAMDVLTATLGKQLGLRGITVNTVAPGVIDTDMHQGRLVGEALTWLASLSPMGRIGTPEDVADTVAFLASNDSRWITGQWIDVTGGALL</sequence>
<accession>A0ABS2LNI0</accession>
<dbReference type="Gene3D" id="3.40.50.720">
    <property type="entry name" value="NAD(P)-binding Rossmann-like Domain"/>
    <property type="match status" value="1"/>
</dbReference>
<dbReference type="EMBL" id="JAFBBP010000001">
    <property type="protein sequence ID" value="MBM7489532.1"/>
    <property type="molecule type" value="Genomic_DNA"/>
</dbReference>
<keyword evidence="2 3" id="KW-0560">Oxidoreductase</keyword>
<dbReference type="PRINTS" id="PR00080">
    <property type="entry name" value="SDRFAMILY"/>
</dbReference>
<protein>
    <submittedName>
        <fullName evidence="3">3-oxoacyl-[acyl-carrier protein] reductase</fullName>
        <ecNumber evidence="3">1.1.1.100</ecNumber>
    </submittedName>
</protein>
<comment type="similarity">
    <text evidence="1">Belongs to the short-chain dehydrogenases/reductases (SDR) family.</text>
</comment>
<dbReference type="SUPFAM" id="SSF51735">
    <property type="entry name" value="NAD(P)-binding Rossmann-fold domains"/>
    <property type="match status" value="1"/>
</dbReference>
<dbReference type="InterPro" id="IPR002347">
    <property type="entry name" value="SDR_fam"/>
</dbReference>
<name>A0ABS2LNI0_9ACTN</name>
<evidence type="ECO:0000313" key="3">
    <source>
        <dbReference type="EMBL" id="MBM7489532.1"/>
    </source>
</evidence>
<dbReference type="PANTHER" id="PTHR43639:SF1">
    <property type="entry name" value="SHORT-CHAIN DEHYDROGENASE_REDUCTASE FAMILY PROTEIN"/>
    <property type="match status" value="1"/>
</dbReference>
<gene>
    <name evidence="3" type="ORF">JOD64_000754</name>
</gene>